<dbReference type="InterPro" id="IPR000644">
    <property type="entry name" value="CBS_dom"/>
</dbReference>
<dbReference type="CDD" id="cd17788">
    <property type="entry name" value="CBS_pair_bac"/>
    <property type="match status" value="1"/>
</dbReference>
<name>A0A1H2LS60_9ACTN</name>
<dbReference type="AlphaFoldDB" id="A0A1H2LS60"/>
<feature type="domain" description="CBS" evidence="1">
    <location>
        <begin position="21"/>
        <end position="72"/>
    </location>
</feature>
<feature type="domain" description="CBS" evidence="1">
    <location>
        <begin position="114"/>
        <end position="159"/>
    </location>
</feature>
<dbReference type="Gene3D" id="3.10.580.10">
    <property type="entry name" value="CBS-domain"/>
    <property type="match status" value="1"/>
</dbReference>
<proteinExistence type="predicted"/>
<accession>A0A1H2LS60</accession>
<evidence type="ECO:0000313" key="3">
    <source>
        <dbReference type="Proteomes" id="UP000198825"/>
    </source>
</evidence>
<dbReference type="Proteomes" id="UP000198825">
    <property type="component" value="Chromosome I"/>
</dbReference>
<protein>
    <submittedName>
        <fullName evidence="2">CBS domain-containing protein</fullName>
    </submittedName>
</protein>
<reference evidence="3" key="1">
    <citation type="submission" date="2016-10" db="EMBL/GenBank/DDBJ databases">
        <authorList>
            <person name="Varghese N."/>
            <person name="Submissions S."/>
        </authorList>
    </citation>
    <scope>NUCLEOTIDE SEQUENCE [LARGE SCALE GENOMIC DNA]</scope>
    <source>
        <strain evidence="3">DSM 21743</strain>
    </source>
</reference>
<dbReference type="STRING" id="546874.SAMN04488544_0684"/>
<dbReference type="SUPFAM" id="SSF54631">
    <property type="entry name" value="CBS-domain pair"/>
    <property type="match status" value="1"/>
</dbReference>
<organism evidence="2 3">
    <name type="scientific">Microlunatus sagamiharensis</name>
    <dbReference type="NCBI Taxonomy" id="546874"/>
    <lineage>
        <taxon>Bacteria</taxon>
        <taxon>Bacillati</taxon>
        <taxon>Actinomycetota</taxon>
        <taxon>Actinomycetes</taxon>
        <taxon>Propionibacteriales</taxon>
        <taxon>Propionibacteriaceae</taxon>
        <taxon>Microlunatus</taxon>
    </lineage>
</organism>
<dbReference type="InterPro" id="IPR046342">
    <property type="entry name" value="CBS_dom_sf"/>
</dbReference>
<dbReference type="Pfam" id="PF00571">
    <property type="entry name" value="CBS"/>
    <property type="match status" value="2"/>
</dbReference>
<evidence type="ECO:0000259" key="1">
    <source>
        <dbReference type="Pfam" id="PF00571"/>
    </source>
</evidence>
<sequence length="164" mass="17383">MTAALAGPGSRYRGRVRAGEIAEEYPVVGVDVPALEAVRLLSERRLPGLVVTEVDGRPKAVLPASQIVRYIVPDYVQRDPSLAGVLGEKAADKIAQRLVSATVGDLLPDRPQELPLLQADDTVLELAAVMARLKSPLCAVLDHGRIVGVVTAAHLLELVCGPLT</sequence>
<dbReference type="EMBL" id="LT629799">
    <property type="protein sequence ID" value="SDU83431.1"/>
    <property type="molecule type" value="Genomic_DNA"/>
</dbReference>
<evidence type="ECO:0000313" key="2">
    <source>
        <dbReference type="EMBL" id="SDU83431.1"/>
    </source>
</evidence>
<keyword evidence="3" id="KW-1185">Reference proteome</keyword>
<gene>
    <name evidence="2" type="ORF">SAMN04488544_0684</name>
</gene>